<organism evidence="1 2">
    <name type="scientific">Pistacia integerrima</name>
    <dbReference type="NCBI Taxonomy" id="434235"/>
    <lineage>
        <taxon>Eukaryota</taxon>
        <taxon>Viridiplantae</taxon>
        <taxon>Streptophyta</taxon>
        <taxon>Embryophyta</taxon>
        <taxon>Tracheophyta</taxon>
        <taxon>Spermatophyta</taxon>
        <taxon>Magnoliopsida</taxon>
        <taxon>eudicotyledons</taxon>
        <taxon>Gunneridae</taxon>
        <taxon>Pentapetalae</taxon>
        <taxon>rosids</taxon>
        <taxon>malvids</taxon>
        <taxon>Sapindales</taxon>
        <taxon>Anacardiaceae</taxon>
        <taxon>Pistacia</taxon>
    </lineage>
</organism>
<dbReference type="Proteomes" id="UP001163603">
    <property type="component" value="Chromosome 12"/>
</dbReference>
<protein>
    <submittedName>
        <fullName evidence="1">Uncharacterized protein</fullName>
    </submittedName>
</protein>
<gene>
    <name evidence="1" type="ORF">Pint_12001</name>
</gene>
<keyword evidence="2" id="KW-1185">Reference proteome</keyword>
<sequence>MGNLIPLVQFARLLTTRDPRFSATVLIITVEERHIVKSYVKSQATSAVDDDRITFVYLPTVDPPSPDQKESTNLVSANELERALQRLMDGGDEARRKVKEMKEKARMSVMENGSSYNSLGSLIEELVGLLIIELFK</sequence>
<reference evidence="2" key="1">
    <citation type="journal article" date="2023" name="G3 (Bethesda)">
        <title>Genome assembly and association tests identify interacting loci associated with vigor, precocity, and sex in interspecific pistachio rootstocks.</title>
        <authorList>
            <person name="Palmer W."/>
            <person name="Jacygrad E."/>
            <person name="Sagayaradj S."/>
            <person name="Cavanaugh K."/>
            <person name="Han R."/>
            <person name="Bertier L."/>
            <person name="Beede B."/>
            <person name="Kafkas S."/>
            <person name="Golino D."/>
            <person name="Preece J."/>
            <person name="Michelmore R."/>
        </authorList>
    </citation>
    <scope>NUCLEOTIDE SEQUENCE [LARGE SCALE GENOMIC DNA]</scope>
</reference>
<proteinExistence type="predicted"/>
<accession>A0ACC0XME7</accession>
<evidence type="ECO:0000313" key="1">
    <source>
        <dbReference type="EMBL" id="KAJ0018937.1"/>
    </source>
</evidence>
<name>A0ACC0XME7_9ROSI</name>
<comment type="caution">
    <text evidence="1">The sequence shown here is derived from an EMBL/GenBank/DDBJ whole genome shotgun (WGS) entry which is preliminary data.</text>
</comment>
<dbReference type="EMBL" id="CM047747">
    <property type="protein sequence ID" value="KAJ0018937.1"/>
    <property type="molecule type" value="Genomic_DNA"/>
</dbReference>
<evidence type="ECO:0000313" key="2">
    <source>
        <dbReference type="Proteomes" id="UP001163603"/>
    </source>
</evidence>